<organism evidence="4 5">
    <name type="scientific">Amorphotheca resinae ATCC 22711</name>
    <dbReference type="NCBI Taxonomy" id="857342"/>
    <lineage>
        <taxon>Eukaryota</taxon>
        <taxon>Fungi</taxon>
        <taxon>Dikarya</taxon>
        <taxon>Ascomycota</taxon>
        <taxon>Pezizomycotina</taxon>
        <taxon>Leotiomycetes</taxon>
        <taxon>Helotiales</taxon>
        <taxon>Amorphothecaceae</taxon>
        <taxon>Amorphotheca</taxon>
    </lineage>
</organism>
<keyword evidence="1" id="KW-0378">Hydrolase</keyword>
<dbReference type="InterPro" id="IPR029058">
    <property type="entry name" value="AB_hydrolase_fold"/>
</dbReference>
<keyword evidence="5" id="KW-1185">Reference proteome</keyword>
<sequence length="302" mass="32498">MDATTNGVQTPPSDASREAASASGPRKLKILMLHGYTQSGPLFHAKTRSLEKLLAKAFPPAPPPPHKPSALSKIYPGGPQLFYPTAPIRLLPADIPGFSPDAPTDDSSPAPDAWGWWKKDDATGGYANLEEGLDRIAEAIKEAGGIDGVIGFSQGAAAAAMVASLLQPGRKEAFDKYREAHPDALAYPRSWEGLRELHPQGLKFAAAYSGFYAGSPWYTAFYEPKISCPVLHFIGSLDTVVEESRSLELVAACEEGTGKTVYHPGGHFVPVSKEWGAVLVGFIRQCLEVKQEEKLEDVDMPL</sequence>
<dbReference type="STRING" id="857342.A0A2T3AV82"/>
<feature type="compositionally biased region" description="Polar residues" evidence="2">
    <location>
        <begin position="1"/>
        <end position="13"/>
    </location>
</feature>
<feature type="region of interest" description="Disordered" evidence="2">
    <location>
        <begin position="1"/>
        <end position="23"/>
    </location>
</feature>
<name>A0A2T3AV82_AMORE</name>
<dbReference type="Pfam" id="PF03959">
    <property type="entry name" value="FSH1"/>
    <property type="match status" value="1"/>
</dbReference>
<dbReference type="Proteomes" id="UP000241818">
    <property type="component" value="Unassembled WGS sequence"/>
</dbReference>
<evidence type="ECO:0000259" key="3">
    <source>
        <dbReference type="Pfam" id="PF03959"/>
    </source>
</evidence>
<proteinExistence type="predicted"/>
<dbReference type="InterPro" id="IPR050593">
    <property type="entry name" value="LovG"/>
</dbReference>
<feature type="domain" description="Serine hydrolase" evidence="3">
    <location>
        <begin position="26"/>
        <end position="275"/>
    </location>
</feature>
<dbReference type="GO" id="GO:0005737">
    <property type="term" value="C:cytoplasm"/>
    <property type="evidence" value="ECO:0007669"/>
    <property type="project" value="TreeGrafter"/>
</dbReference>
<dbReference type="SUPFAM" id="SSF53474">
    <property type="entry name" value="alpha/beta-Hydrolases"/>
    <property type="match status" value="1"/>
</dbReference>
<evidence type="ECO:0000256" key="1">
    <source>
        <dbReference type="ARBA" id="ARBA00022801"/>
    </source>
</evidence>
<evidence type="ECO:0000256" key="2">
    <source>
        <dbReference type="SAM" id="MobiDB-lite"/>
    </source>
</evidence>
<dbReference type="InParanoid" id="A0A2T3AV82"/>
<accession>A0A2T3AV82</accession>
<dbReference type="OrthoDB" id="2094269at2759"/>
<dbReference type="RefSeq" id="XP_024718569.1">
    <property type="nucleotide sequence ID" value="XM_024861155.1"/>
</dbReference>
<gene>
    <name evidence="4" type="ORF">M430DRAFT_107436</name>
</gene>
<dbReference type="GO" id="GO:0019748">
    <property type="term" value="P:secondary metabolic process"/>
    <property type="evidence" value="ECO:0007669"/>
    <property type="project" value="TreeGrafter"/>
</dbReference>
<evidence type="ECO:0000313" key="4">
    <source>
        <dbReference type="EMBL" id="PSS12571.1"/>
    </source>
</evidence>
<dbReference type="PANTHER" id="PTHR48070">
    <property type="entry name" value="ESTERASE OVCA2"/>
    <property type="match status" value="1"/>
</dbReference>
<dbReference type="FunCoup" id="A0A2T3AV82">
    <property type="interactions" value="387"/>
</dbReference>
<dbReference type="AlphaFoldDB" id="A0A2T3AV82"/>
<dbReference type="InterPro" id="IPR005645">
    <property type="entry name" value="FSH-like_dom"/>
</dbReference>
<dbReference type="PANTHER" id="PTHR48070:SF6">
    <property type="entry name" value="ESTERASE OVCA2"/>
    <property type="match status" value="1"/>
</dbReference>
<dbReference type="GeneID" id="36569236"/>
<evidence type="ECO:0000313" key="5">
    <source>
        <dbReference type="Proteomes" id="UP000241818"/>
    </source>
</evidence>
<dbReference type="GO" id="GO:0005634">
    <property type="term" value="C:nucleus"/>
    <property type="evidence" value="ECO:0007669"/>
    <property type="project" value="TreeGrafter"/>
</dbReference>
<reference evidence="4 5" key="1">
    <citation type="journal article" date="2018" name="New Phytol.">
        <title>Comparative genomics and transcriptomics depict ericoid mycorrhizal fungi as versatile saprotrophs and plant mutualists.</title>
        <authorList>
            <person name="Martino E."/>
            <person name="Morin E."/>
            <person name="Grelet G.A."/>
            <person name="Kuo A."/>
            <person name="Kohler A."/>
            <person name="Daghino S."/>
            <person name="Barry K.W."/>
            <person name="Cichocki N."/>
            <person name="Clum A."/>
            <person name="Dockter R.B."/>
            <person name="Hainaut M."/>
            <person name="Kuo R.C."/>
            <person name="LaButti K."/>
            <person name="Lindahl B.D."/>
            <person name="Lindquist E.A."/>
            <person name="Lipzen A."/>
            <person name="Khouja H.R."/>
            <person name="Magnuson J."/>
            <person name="Murat C."/>
            <person name="Ohm R.A."/>
            <person name="Singer S.W."/>
            <person name="Spatafora J.W."/>
            <person name="Wang M."/>
            <person name="Veneault-Fourrey C."/>
            <person name="Henrissat B."/>
            <person name="Grigoriev I.V."/>
            <person name="Martin F.M."/>
            <person name="Perotto S."/>
        </authorList>
    </citation>
    <scope>NUCLEOTIDE SEQUENCE [LARGE SCALE GENOMIC DNA]</scope>
    <source>
        <strain evidence="4 5">ATCC 22711</strain>
    </source>
</reference>
<dbReference type="EMBL" id="KZ679015">
    <property type="protein sequence ID" value="PSS12571.1"/>
    <property type="molecule type" value="Genomic_DNA"/>
</dbReference>
<dbReference type="Gene3D" id="3.40.50.1820">
    <property type="entry name" value="alpha/beta hydrolase"/>
    <property type="match status" value="1"/>
</dbReference>
<protein>
    <recommendedName>
        <fullName evidence="3">Serine hydrolase domain-containing protein</fullName>
    </recommendedName>
</protein>
<dbReference type="GO" id="GO:0016787">
    <property type="term" value="F:hydrolase activity"/>
    <property type="evidence" value="ECO:0007669"/>
    <property type="project" value="UniProtKB-KW"/>
</dbReference>